<dbReference type="EnsemblMetazoa" id="G1587.2">
    <property type="protein sequence ID" value="G1587.2:cds"/>
    <property type="gene ID" value="G1587"/>
</dbReference>
<organism evidence="2 3">
    <name type="scientific">Magallana gigas</name>
    <name type="common">Pacific oyster</name>
    <name type="synonym">Crassostrea gigas</name>
    <dbReference type="NCBI Taxonomy" id="29159"/>
    <lineage>
        <taxon>Eukaryota</taxon>
        <taxon>Metazoa</taxon>
        <taxon>Spiralia</taxon>
        <taxon>Lophotrochozoa</taxon>
        <taxon>Mollusca</taxon>
        <taxon>Bivalvia</taxon>
        <taxon>Autobranchia</taxon>
        <taxon>Pteriomorphia</taxon>
        <taxon>Ostreida</taxon>
        <taxon>Ostreoidea</taxon>
        <taxon>Ostreidae</taxon>
        <taxon>Magallana</taxon>
    </lineage>
</organism>
<dbReference type="OMA" id="YATTIMI"/>
<dbReference type="PANTHER" id="PTHR24024:SF18">
    <property type="entry name" value="SHORT-CHAIN COLLAGEN C4-LIKE"/>
    <property type="match status" value="1"/>
</dbReference>
<dbReference type="EnsemblMetazoa" id="G1587.3">
    <property type="protein sequence ID" value="G1587.3:cds"/>
    <property type="gene ID" value="G1587"/>
</dbReference>
<dbReference type="GO" id="GO:0005615">
    <property type="term" value="C:extracellular space"/>
    <property type="evidence" value="ECO:0007669"/>
    <property type="project" value="TreeGrafter"/>
</dbReference>
<feature type="chain" id="PRO_5042430937" description="Short-chain collagen C4" evidence="1">
    <location>
        <begin position="23"/>
        <end position="225"/>
    </location>
</feature>
<dbReference type="EnsemblMetazoa" id="G1587.1">
    <property type="protein sequence ID" value="G1587.1:cds"/>
    <property type="gene ID" value="G1587"/>
</dbReference>
<feature type="signal peptide" evidence="1">
    <location>
        <begin position="1"/>
        <end position="22"/>
    </location>
</feature>
<evidence type="ECO:0000313" key="3">
    <source>
        <dbReference type="Proteomes" id="UP000005408"/>
    </source>
</evidence>
<dbReference type="AlphaFoldDB" id="A0A8W8IXU6"/>
<dbReference type="Proteomes" id="UP000005408">
    <property type="component" value="Unassembled WGS sequence"/>
</dbReference>
<dbReference type="PANTHER" id="PTHR24024">
    <property type="entry name" value="PULMONARY SURFACTANT-ASSOCIATED PROTEIN A"/>
    <property type="match status" value="1"/>
</dbReference>
<keyword evidence="3" id="KW-1185">Reference proteome</keyword>
<sequence length="225" mass="24616">MATVYLCGMIFGVWLISEVCQGLLLNDVNTEHQQLQQLRSAIDRIGSTYIRWGRSGCPAVNGTSLVYSGLAAGANFNTVGGGVNYLCLPHDPSSFLSASEIQPQQPHLQGSVYGAEYQFTYRNVAHDDDVPCAVCYVPAATLMIPAKITCPPSWTLQYSGFLTTNSDDFNSASDYVCLDDNPQYIEGSRDNRDGKLFYPVHARCGALPCPPYVDNAYLRCSVCSR</sequence>
<evidence type="ECO:0000313" key="2">
    <source>
        <dbReference type="EnsemblMetazoa" id="G1587.2:cds"/>
    </source>
</evidence>
<name>A0A8W8IXU6_MAGGI</name>
<proteinExistence type="predicted"/>
<evidence type="ECO:0000256" key="1">
    <source>
        <dbReference type="SAM" id="SignalP"/>
    </source>
</evidence>
<keyword evidence="1" id="KW-0732">Signal</keyword>
<reference evidence="2" key="1">
    <citation type="submission" date="2022-08" db="UniProtKB">
        <authorList>
            <consortium name="EnsemblMetazoa"/>
        </authorList>
    </citation>
    <scope>IDENTIFICATION</scope>
    <source>
        <strain evidence="2">05x7-T-G4-1.051#20</strain>
    </source>
</reference>
<dbReference type="InterPro" id="IPR051077">
    <property type="entry name" value="Ca-dependent_lectin"/>
</dbReference>
<evidence type="ECO:0008006" key="4">
    <source>
        <dbReference type="Google" id="ProtNLM"/>
    </source>
</evidence>
<dbReference type="OrthoDB" id="6086925at2759"/>
<protein>
    <recommendedName>
        <fullName evidence="4">Short-chain collagen C4</fullName>
    </recommendedName>
</protein>
<accession>A0A8W8IXU6</accession>